<feature type="transmembrane region" description="Helical" evidence="3">
    <location>
        <begin position="169"/>
        <end position="190"/>
    </location>
</feature>
<evidence type="ECO:0000256" key="3">
    <source>
        <dbReference type="SAM" id="Phobius"/>
    </source>
</evidence>
<feature type="transmembrane region" description="Helical" evidence="3">
    <location>
        <begin position="87"/>
        <end position="105"/>
    </location>
</feature>
<keyword evidence="1" id="KW-0175">Coiled coil</keyword>
<feature type="compositionally biased region" description="Polar residues" evidence="2">
    <location>
        <begin position="294"/>
        <end position="307"/>
    </location>
</feature>
<dbReference type="Proteomes" id="UP000191931">
    <property type="component" value="Unassembled WGS sequence"/>
</dbReference>
<protein>
    <submittedName>
        <fullName evidence="4">Uncharacterized protein</fullName>
    </submittedName>
</protein>
<keyword evidence="3" id="KW-0472">Membrane</keyword>
<gene>
    <name evidence="4" type="ORF">MTBBW1_1880038</name>
</gene>
<reference evidence="4 5" key="1">
    <citation type="submission" date="2017-03" db="EMBL/GenBank/DDBJ databases">
        <authorList>
            <person name="Afonso C.L."/>
            <person name="Miller P.J."/>
            <person name="Scott M.A."/>
            <person name="Spackman E."/>
            <person name="Goraichik I."/>
            <person name="Dimitrov K.M."/>
            <person name="Suarez D.L."/>
            <person name="Swayne D.E."/>
        </authorList>
    </citation>
    <scope>NUCLEOTIDE SEQUENCE [LARGE SCALE GENOMIC DNA]</scope>
    <source>
        <strain evidence="4">PRJEB14757</strain>
    </source>
</reference>
<keyword evidence="5" id="KW-1185">Reference proteome</keyword>
<feature type="transmembrane region" description="Helical" evidence="3">
    <location>
        <begin position="134"/>
        <end position="157"/>
    </location>
</feature>
<feature type="transmembrane region" description="Helical" evidence="3">
    <location>
        <begin position="56"/>
        <end position="75"/>
    </location>
</feature>
<feature type="coiled-coil region" evidence="1">
    <location>
        <begin position="194"/>
        <end position="221"/>
    </location>
</feature>
<keyword evidence="3" id="KW-1133">Transmembrane helix</keyword>
<accession>A0A1W1HAT2</accession>
<dbReference type="AlphaFoldDB" id="A0A1W1HAT2"/>
<evidence type="ECO:0000313" key="5">
    <source>
        <dbReference type="Proteomes" id="UP000191931"/>
    </source>
</evidence>
<dbReference type="EMBL" id="FWEV01000099">
    <property type="protein sequence ID" value="SLM29601.1"/>
    <property type="molecule type" value="Genomic_DNA"/>
</dbReference>
<evidence type="ECO:0000256" key="2">
    <source>
        <dbReference type="SAM" id="MobiDB-lite"/>
    </source>
</evidence>
<dbReference type="STRING" id="1246637.MTBBW1_1880038"/>
<feature type="transmembrane region" description="Helical" evidence="3">
    <location>
        <begin position="32"/>
        <end position="50"/>
    </location>
</feature>
<proteinExistence type="predicted"/>
<organism evidence="4 5">
    <name type="scientific">Desulfamplus magnetovallimortis</name>
    <dbReference type="NCBI Taxonomy" id="1246637"/>
    <lineage>
        <taxon>Bacteria</taxon>
        <taxon>Pseudomonadati</taxon>
        <taxon>Thermodesulfobacteriota</taxon>
        <taxon>Desulfobacteria</taxon>
        <taxon>Desulfobacterales</taxon>
        <taxon>Desulfobacteraceae</taxon>
        <taxon>Desulfamplus</taxon>
    </lineage>
</organism>
<feature type="region of interest" description="Disordered" evidence="2">
    <location>
        <begin position="288"/>
        <end position="307"/>
    </location>
</feature>
<sequence length="307" mass="35039">MPLIQGNFSNMEKCQSNYDCDSRLRDLLINKILIVSAIAAVTAFASTQIRAMYIGWTYRDILNLLIVTSIVILAIKRKKIKTNHKALSIITLFSAGSITGVYYLGMLGGSVFIFPAAAVIVAVFYSYRTTLIFIVSYLLLCCIVAIRFCSGITMPALNAEFLTTSYSHWVVYIICIALFFSIMCVTIHNYRKTMRIMIEKISRQRNELAEKNQELMDASNSIKILSGLLPICSSCKKIRDDKGYWNQLESYIKDHSEADFSHGICPECLKSLYPEQYNILKNRNKEKANRETESLTYNRKNRQCQEN</sequence>
<evidence type="ECO:0000256" key="1">
    <source>
        <dbReference type="SAM" id="Coils"/>
    </source>
</evidence>
<name>A0A1W1HAT2_9BACT</name>
<feature type="transmembrane region" description="Helical" evidence="3">
    <location>
        <begin position="111"/>
        <end position="127"/>
    </location>
</feature>
<evidence type="ECO:0000313" key="4">
    <source>
        <dbReference type="EMBL" id="SLM29601.1"/>
    </source>
</evidence>
<keyword evidence="3" id="KW-0812">Transmembrane</keyword>